<dbReference type="PANTHER" id="PTHR43798">
    <property type="entry name" value="MONOACYLGLYCEROL LIPASE"/>
    <property type="match status" value="1"/>
</dbReference>
<protein>
    <submittedName>
        <fullName evidence="2">Alpha/beta hydrolase</fullName>
    </submittedName>
</protein>
<dbReference type="InterPro" id="IPR050266">
    <property type="entry name" value="AB_hydrolase_sf"/>
</dbReference>
<accession>A0ABX7NQX1</accession>
<name>A0ABX7NQX1_9BACT</name>
<evidence type="ECO:0000259" key="1">
    <source>
        <dbReference type="Pfam" id="PF12697"/>
    </source>
</evidence>
<reference evidence="2 3" key="1">
    <citation type="submission" date="2021-02" db="EMBL/GenBank/DDBJ databases">
        <title>De Novo genome assembly of isolated myxobacteria.</title>
        <authorList>
            <person name="Stevens D.C."/>
        </authorList>
    </citation>
    <scope>NUCLEOTIDE SEQUENCE [LARGE SCALE GENOMIC DNA]</scope>
    <source>
        <strain evidence="3">SCPEA02</strain>
    </source>
</reference>
<dbReference type="InterPro" id="IPR029058">
    <property type="entry name" value="AB_hydrolase_fold"/>
</dbReference>
<dbReference type="InterPro" id="IPR000073">
    <property type="entry name" value="AB_hydrolase_1"/>
</dbReference>
<evidence type="ECO:0000313" key="3">
    <source>
        <dbReference type="Proteomes" id="UP000662747"/>
    </source>
</evidence>
<proteinExistence type="predicted"/>
<feature type="domain" description="AB hydrolase-1" evidence="1">
    <location>
        <begin position="24"/>
        <end position="249"/>
    </location>
</feature>
<dbReference type="GO" id="GO:0016787">
    <property type="term" value="F:hydrolase activity"/>
    <property type="evidence" value="ECO:0007669"/>
    <property type="project" value="UniProtKB-KW"/>
</dbReference>
<dbReference type="Gene3D" id="3.40.50.1820">
    <property type="entry name" value="alpha/beta hydrolase"/>
    <property type="match status" value="1"/>
</dbReference>
<gene>
    <name evidence="2" type="ORF">JY651_39775</name>
</gene>
<dbReference type="EMBL" id="CP071090">
    <property type="protein sequence ID" value="QSQ21269.1"/>
    <property type="molecule type" value="Genomic_DNA"/>
</dbReference>
<dbReference type="SUPFAM" id="SSF53474">
    <property type="entry name" value="alpha/beta-Hydrolases"/>
    <property type="match status" value="1"/>
</dbReference>
<dbReference type="PRINTS" id="PR00111">
    <property type="entry name" value="ABHYDROLASE"/>
</dbReference>
<keyword evidence="2" id="KW-0378">Hydrolase</keyword>
<dbReference type="Pfam" id="PF12697">
    <property type="entry name" value="Abhydrolase_6"/>
    <property type="match status" value="1"/>
</dbReference>
<sequence>MPTTSASDGTSLHYRVVGDGPRTVVLVHGWMVSGAVWNAMVERMDLTGLRLVIPDSRGTGQSGKPTTGYTLAQLAQDVLAVADAAGAKRFTVVGHSMGGQLAQWVAAHEPSRVDAAMLLNPVPAAGLPLPPDAAGLFRTSAGDRGKQTTIINLSCRLLEGTDIVETMLKDAANTSAVAIESIFDAWTKGGFADKLSAITAPTLVVATDDAFLPAAFLRDAVVNPIRRARLTYLPGPGHYPQVERPVEAAAMLAAFLAGSAPA</sequence>
<organism evidence="2 3">
    <name type="scientific">Pyxidicoccus parkwayensis</name>
    <dbReference type="NCBI Taxonomy" id="2813578"/>
    <lineage>
        <taxon>Bacteria</taxon>
        <taxon>Pseudomonadati</taxon>
        <taxon>Myxococcota</taxon>
        <taxon>Myxococcia</taxon>
        <taxon>Myxococcales</taxon>
        <taxon>Cystobacterineae</taxon>
        <taxon>Myxococcaceae</taxon>
        <taxon>Pyxidicoccus</taxon>
    </lineage>
</organism>
<dbReference type="RefSeq" id="WP_206722847.1">
    <property type="nucleotide sequence ID" value="NZ_CP071090.1"/>
</dbReference>
<dbReference type="Proteomes" id="UP000662747">
    <property type="component" value="Chromosome"/>
</dbReference>
<evidence type="ECO:0000313" key="2">
    <source>
        <dbReference type="EMBL" id="QSQ21269.1"/>
    </source>
</evidence>
<keyword evidence="3" id="KW-1185">Reference proteome</keyword>